<reference evidence="3 4" key="1">
    <citation type="journal article" date="2019" name="Fungal Biol. Biotechnol.">
        <title>Draft genome sequence of fastidious pathogen Ceratobasidium theobromae, which causes vascular-streak dieback in Theobroma cacao.</title>
        <authorList>
            <person name="Ali S.S."/>
            <person name="Asman A."/>
            <person name="Shao J."/>
            <person name="Firmansyah A.P."/>
            <person name="Susilo A.W."/>
            <person name="Rosmana A."/>
            <person name="McMahon P."/>
            <person name="Junaid M."/>
            <person name="Guest D."/>
            <person name="Kheng T.Y."/>
            <person name="Meinhardt L.W."/>
            <person name="Bailey B.A."/>
        </authorList>
    </citation>
    <scope>NUCLEOTIDE SEQUENCE [LARGE SCALE GENOMIC DNA]</scope>
    <source>
        <strain evidence="3 4">CT2</strain>
    </source>
</reference>
<dbReference type="PANTHER" id="PTHR15574">
    <property type="entry name" value="WD REPEAT DOMAIN-CONTAINING FAMILY"/>
    <property type="match status" value="1"/>
</dbReference>
<dbReference type="SMART" id="SM00320">
    <property type="entry name" value="WD40"/>
    <property type="match status" value="2"/>
</dbReference>
<gene>
    <name evidence="3" type="ORF">CTheo_4748</name>
</gene>
<sequence length="398" mass="43150">MQYDINRLDSGIFAGQTHQTTRVGTPSIINFERGNNIQHGHEYEDAINSVSTHPTHPGLVMTAGEERLVRLHDLRSPRSGLPSMEGQVARNSEINDAQWCPTPGASHSFVVAEQNGNVSLMDTRMSFSASINPVEDPRNVIQRYATWVSKPGSSACVAPEPSSVAFSSDGMRMAVTLKNFTPVLYDTFDMFPLAQCSANVGGASSPGVGSYANNCTVKHGSFGGAGLGLPEDSVYCAGSDDFRVYAWVIPSWETLKQAARYSEADLWLSEMQDTTGSNMGFTTPDDRQRLAIPANLSQPSFRLGEHRSIVNTAAFHPTLPLIFTSGVESHIQVHSVRPIPGGRLSEPAERTRALPSPSALSRLNFRAAMYGLSSLSVDELQLHSGLSNEDSSVMLFDE</sequence>
<dbReference type="GO" id="GO:0045717">
    <property type="term" value="P:negative regulation of fatty acid biosynthetic process"/>
    <property type="evidence" value="ECO:0007669"/>
    <property type="project" value="TreeGrafter"/>
</dbReference>
<dbReference type="OrthoDB" id="4869960at2759"/>
<dbReference type="InterPro" id="IPR045151">
    <property type="entry name" value="DCAF8"/>
</dbReference>
<organism evidence="3 4">
    <name type="scientific">Ceratobasidium theobromae</name>
    <dbReference type="NCBI Taxonomy" id="1582974"/>
    <lineage>
        <taxon>Eukaryota</taxon>
        <taxon>Fungi</taxon>
        <taxon>Dikarya</taxon>
        <taxon>Basidiomycota</taxon>
        <taxon>Agaricomycotina</taxon>
        <taxon>Agaricomycetes</taxon>
        <taxon>Cantharellales</taxon>
        <taxon>Ceratobasidiaceae</taxon>
        <taxon>Ceratobasidium</taxon>
    </lineage>
</organism>
<evidence type="ECO:0000256" key="1">
    <source>
        <dbReference type="ARBA" id="ARBA00022574"/>
    </source>
</evidence>
<dbReference type="GO" id="GO:0080008">
    <property type="term" value="C:Cul4-RING E3 ubiquitin ligase complex"/>
    <property type="evidence" value="ECO:0007669"/>
    <property type="project" value="TreeGrafter"/>
</dbReference>
<accession>A0A5N5QJ77</accession>
<dbReference type="AlphaFoldDB" id="A0A5N5QJ77"/>
<evidence type="ECO:0000313" key="4">
    <source>
        <dbReference type="Proteomes" id="UP000383932"/>
    </source>
</evidence>
<protein>
    <submittedName>
        <fullName evidence="3">DDB1-and CUL4-associated factor 5</fullName>
    </submittedName>
</protein>
<dbReference type="Proteomes" id="UP000383932">
    <property type="component" value="Unassembled WGS sequence"/>
</dbReference>
<dbReference type="InterPro" id="IPR001680">
    <property type="entry name" value="WD40_rpt"/>
</dbReference>
<keyword evidence="2" id="KW-0677">Repeat</keyword>
<keyword evidence="4" id="KW-1185">Reference proteome</keyword>
<evidence type="ECO:0000256" key="2">
    <source>
        <dbReference type="ARBA" id="ARBA00022737"/>
    </source>
</evidence>
<dbReference type="InterPro" id="IPR036322">
    <property type="entry name" value="WD40_repeat_dom_sf"/>
</dbReference>
<dbReference type="Gene3D" id="2.130.10.10">
    <property type="entry name" value="YVTN repeat-like/Quinoprotein amine dehydrogenase"/>
    <property type="match status" value="1"/>
</dbReference>
<dbReference type="InterPro" id="IPR015943">
    <property type="entry name" value="WD40/YVTN_repeat-like_dom_sf"/>
</dbReference>
<name>A0A5N5QJ77_9AGAM</name>
<dbReference type="SUPFAM" id="SSF50978">
    <property type="entry name" value="WD40 repeat-like"/>
    <property type="match status" value="1"/>
</dbReference>
<keyword evidence="1" id="KW-0853">WD repeat</keyword>
<proteinExistence type="predicted"/>
<evidence type="ECO:0000313" key="3">
    <source>
        <dbReference type="EMBL" id="KAB5591802.1"/>
    </source>
</evidence>
<dbReference type="EMBL" id="SSOP01000088">
    <property type="protein sequence ID" value="KAB5591802.1"/>
    <property type="molecule type" value="Genomic_DNA"/>
</dbReference>
<comment type="caution">
    <text evidence="3">The sequence shown here is derived from an EMBL/GenBank/DDBJ whole genome shotgun (WGS) entry which is preliminary data.</text>
</comment>
<dbReference type="GO" id="GO:0005737">
    <property type="term" value="C:cytoplasm"/>
    <property type="evidence" value="ECO:0007669"/>
    <property type="project" value="TreeGrafter"/>
</dbReference>
<dbReference type="PANTHER" id="PTHR15574:SF40">
    <property type="entry name" value="WD AND TETRATRICOPEPTIDE REPEATS PROTEIN 1"/>
    <property type="match status" value="1"/>
</dbReference>